<dbReference type="EMBL" id="QGNW01001215">
    <property type="protein sequence ID" value="RVW50009.1"/>
    <property type="molecule type" value="Genomic_DNA"/>
</dbReference>
<evidence type="ECO:0000313" key="4">
    <source>
        <dbReference type="Proteomes" id="UP000288805"/>
    </source>
</evidence>
<dbReference type="AlphaFoldDB" id="A0A438EQJ1"/>
<sequence length="337" mass="38949">MAISSSSSQTENFSKHRAPFFTGTDYPYWKARMTWFLQSTDLDVWDVIEDGPTFPTKLVDGVLVPKPKKEWNELDRRNFQLNAKAVFTLQCAMDRNEYNRICQCKSAKEIWRLLEITHEGTNQVKESKINILVHNYELFSMKETETIVEMITRFTEIVNGLEALGRVINESEKVMKILRSLPSSGIQSLTKQLQESEDKKKKSIALKATTKEEEDVEEEKPSEEDDDLALITRKLNKYMRGERFRGKSQRRMKKTMMATWSESEESSEEENEKEVTNMCFMAIDDLDEGSKEDKWFLDSGCSRHMTGDESKFAFLTKRKGGYVTFGDNAKGRIIGQG</sequence>
<dbReference type="Pfam" id="PF14223">
    <property type="entry name" value="Retrotran_gag_2"/>
    <property type="match status" value="1"/>
</dbReference>
<feature type="region of interest" description="Disordered" evidence="1">
    <location>
        <begin position="200"/>
        <end position="226"/>
    </location>
</feature>
<gene>
    <name evidence="3" type="ORF">CK203_082325</name>
</gene>
<dbReference type="PANTHER" id="PTHR34676:SF8">
    <property type="entry name" value="TRANSMEMBRANE PROTEIN"/>
    <property type="match status" value="1"/>
</dbReference>
<name>A0A438EQJ1_VITVI</name>
<evidence type="ECO:0000256" key="1">
    <source>
        <dbReference type="SAM" id="MobiDB-lite"/>
    </source>
</evidence>
<feature type="domain" description="Retrovirus-related Pol polyprotein from transposon TNT 1-94-like beta-barrel" evidence="2">
    <location>
        <begin position="295"/>
        <end position="337"/>
    </location>
</feature>
<comment type="caution">
    <text evidence="3">The sequence shown here is derived from an EMBL/GenBank/DDBJ whole genome shotgun (WGS) entry which is preliminary data.</text>
</comment>
<feature type="compositionally biased region" description="Acidic residues" evidence="1">
    <location>
        <begin position="212"/>
        <end position="226"/>
    </location>
</feature>
<dbReference type="InterPro" id="IPR054722">
    <property type="entry name" value="PolX-like_BBD"/>
</dbReference>
<evidence type="ECO:0000259" key="2">
    <source>
        <dbReference type="Pfam" id="PF22936"/>
    </source>
</evidence>
<reference evidence="3 4" key="1">
    <citation type="journal article" date="2018" name="PLoS Genet.">
        <title>Population sequencing reveals clonal diversity and ancestral inbreeding in the grapevine cultivar Chardonnay.</title>
        <authorList>
            <person name="Roach M.J."/>
            <person name="Johnson D.L."/>
            <person name="Bohlmann J."/>
            <person name="van Vuuren H.J."/>
            <person name="Jones S.J."/>
            <person name="Pretorius I.S."/>
            <person name="Schmidt S.A."/>
            <person name="Borneman A.R."/>
        </authorList>
    </citation>
    <scope>NUCLEOTIDE SEQUENCE [LARGE SCALE GENOMIC DNA]</scope>
    <source>
        <strain evidence="4">cv. Chardonnay</strain>
        <tissue evidence="3">Leaf</tissue>
    </source>
</reference>
<protein>
    <recommendedName>
        <fullName evidence="2">Retrovirus-related Pol polyprotein from transposon TNT 1-94-like beta-barrel domain-containing protein</fullName>
    </recommendedName>
</protein>
<accession>A0A438EQJ1</accession>
<dbReference type="Pfam" id="PF22936">
    <property type="entry name" value="Pol_BBD"/>
    <property type="match status" value="1"/>
</dbReference>
<organism evidence="3 4">
    <name type="scientific">Vitis vinifera</name>
    <name type="common">Grape</name>
    <dbReference type="NCBI Taxonomy" id="29760"/>
    <lineage>
        <taxon>Eukaryota</taxon>
        <taxon>Viridiplantae</taxon>
        <taxon>Streptophyta</taxon>
        <taxon>Embryophyta</taxon>
        <taxon>Tracheophyta</taxon>
        <taxon>Spermatophyta</taxon>
        <taxon>Magnoliopsida</taxon>
        <taxon>eudicotyledons</taxon>
        <taxon>Gunneridae</taxon>
        <taxon>Pentapetalae</taxon>
        <taxon>rosids</taxon>
        <taxon>Vitales</taxon>
        <taxon>Vitaceae</taxon>
        <taxon>Viteae</taxon>
        <taxon>Vitis</taxon>
    </lineage>
</organism>
<dbReference type="PANTHER" id="PTHR34676">
    <property type="entry name" value="DUF4219 DOMAIN-CONTAINING PROTEIN-RELATED"/>
    <property type="match status" value="1"/>
</dbReference>
<dbReference type="Proteomes" id="UP000288805">
    <property type="component" value="Unassembled WGS sequence"/>
</dbReference>
<proteinExistence type="predicted"/>
<evidence type="ECO:0000313" key="3">
    <source>
        <dbReference type="EMBL" id="RVW50009.1"/>
    </source>
</evidence>